<comment type="caution">
    <text evidence="1">The sequence shown here is derived from an EMBL/GenBank/DDBJ whole genome shotgun (WGS) entry which is preliminary data.</text>
</comment>
<name>A0A9P6BX50_9AGAR</name>
<keyword evidence="2" id="KW-1185">Reference proteome</keyword>
<dbReference type="Proteomes" id="UP000807342">
    <property type="component" value="Unassembled WGS sequence"/>
</dbReference>
<dbReference type="OrthoDB" id="3213671at2759"/>
<proteinExistence type="predicted"/>
<reference evidence="1" key="1">
    <citation type="submission" date="2020-11" db="EMBL/GenBank/DDBJ databases">
        <authorList>
            <consortium name="DOE Joint Genome Institute"/>
            <person name="Ahrendt S."/>
            <person name="Riley R."/>
            <person name="Andreopoulos W."/>
            <person name="Labutti K."/>
            <person name="Pangilinan J."/>
            <person name="Ruiz-Duenas F.J."/>
            <person name="Barrasa J.M."/>
            <person name="Sanchez-Garcia M."/>
            <person name="Camarero S."/>
            <person name="Miyauchi S."/>
            <person name="Serrano A."/>
            <person name="Linde D."/>
            <person name="Babiker R."/>
            <person name="Drula E."/>
            <person name="Ayuso-Fernandez I."/>
            <person name="Pacheco R."/>
            <person name="Padilla G."/>
            <person name="Ferreira P."/>
            <person name="Barriuso J."/>
            <person name="Kellner H."/>
            <person name="Castanera R."/>
            <person name="Alfaro M."/>
            <person name="Ramirez L."/>
            <person name="Pisabarro A.G."/>
            <person name="Kuo A."/>
            <person name="Tritt A."/>
            <person name="Lipzen A."/>
            <person name="He G."/>
            <person name="Yan M."/>
            <person name="Ng V."/>
            <person name="Cullen D."/>
            <person name="Martin F."/>
            <person name="Rosso M.-N."/>
            <person name="Henrissat B."/>
            <person name="Hibbett D."/>
            <person name="Martinez A.T."/>
            <person name="Grigoriev I.V."/>
        </authorList>
    </citation>
    <scope>NUCLEOTIDE SEQUENCE</scope>
    <source>
        <strain evidence="1">MF-IS2</strain>
    </source>
</reference>
<dbReference type="EMBL" id="MU151588">
    <property type="protein sequence ID" value="KAF9442657.1"/>
    <property type="molecule type" value="Genomic_DNA"/>
</dbReference>
<gene>
    <name evidence="1" type="ORF">P691DRAFT_764984</name>
</gene>
<protein>
    <submittedName>
        <fullName evidence="1">Uncharacterized protein</fullName>
    </submittedName>
</protein>
<accession>A0A9P6BX50</accession>
<evidence type="ECO:0000313" key="1">
    <source>
        <dbReference type="EMBL" id="KAF9442657.1"/>
    </source>
</evidence>
<sequence>MFFGTPQLPPTTISPVILNNILQPAPPAVISKEDCLFFEYLHHANVGEKAAVDDFTCHILRMLNFDDNNKLIATKRELTFTMCGIRVQAMADIVILDGSQYSFIVQGDKHTPVIDEPRPQLIAAAIAAFVENKGCHIFSLPQQTFLAIIMTGPSSLSLS</sequence>
<dbReference type="AlphaFoldDB" id="A0A9P6BX50"/>
<evidence type="ECO:0000313" key="2">
    <source>
        <dbReference type="Proteomes" id="UP000807342"/>
    </source>
</evidence>
<organism evidence="1 2">
    <name type="scientific">Macrolepiota fuliginosa MF-IS2</name>
    <dbReference type="NCBI Taxonomy" id="1400762"/>
    <lineage>
        <taxon>Eukaryota</taxon>
        <taxon>Fungi</taxon>
        <taxon>Dikarya</taxon>
        <taxon>Basidiomycota</taxon>
        <taxon>Agaricomycotina</taxon>
        <taxon>Agaricomycetes</taxon>
        <taxon>Agaricomycetidae</taxon>
        <taxon>Agaricales</taxon>
        <taxon>Agaricineae</taxon>
        <taxon>Agaricaceae</taxon>
        <taxon>Macrolepiota</taxon>
    </lineage>
</organism>